<gene>
    <name evidence="2" type="ORF">SDC9_64339</name>
</gene>
<feature type="region of interest" description="Disordered" evidence="1">
    <location>
        <begin position="1"/>
        <end position="21"/>
    </location>
</feature>
<sequence>MKSNSSANSTTPNFTEVGENPNFSNSLFTTIMQRLQTIFFTNNLYIEIFYSKVITNLHQIIVLNLLENNFHAKIRK</sequence>
<comment type="caution">
    <text evidence="2">The sequence shown here is derived from an EMBL/GenBank/DDBJ whole genome shotgun (WGS) entry which is preliminary data.</text>
</comment>
<dbReference type="AlphaFoldDB" id="A0A644XP69"/>
<name>A0A644XP69_9ZZZZ</name>
<accession>A0A644XP69</accession>
<evidence type="ECO:0000313" key="2">
    <source>
        <dbReference type="EMBL" id="MPM17939.1"/>
    </source>
</evidence>
<reference evidence="2" key="1">
    <citation type="submission" date="2019-08" db="EMBL/GenBank/DDBJ databases">
        <authorList>
            <person name="Kucharzyk K."/>
            <person name="Murdoch R.W."/>
            <person name="Higgins S."/>
            <person name="Loffler F."/>
        </authorList>
    </citation>
    <scope>NUCLEOTIDE SEQUENCE</scope>
</reference>
<proteinExistence type="predicted"/>
<protein>
    <submittedName>
        <fullName evidence="2">Uncharacterized protein</fullName>
    </submittedName>
</protein>
<evidence type="ECO:0000256" key="1">
    <source>
        <dbReference type="SAM" id="MobiDB-lite"/>
    </source>
</evidence>
<feature type="compositionally biased region" description="Polar residues" evidence="1">
    <location>
        <begin position="1"/>
        <end position="14"/>
    </location>
</feature>
<dbReference type="EMBL" id="VSSQ01002888">
    <property type="protein sequence ID" value="MPM17939.1"/>
    <property type="molecule type" value="Genomic_DNA"/>
</dbReference>
<organism evidence="2">
    <name type="scientific">bioreactor metagenome</name>
    <dbReference type="NCBI Taxonomy" id="1076179"/>
    <lineage>
        <taxon>unclassified sequences</taxon>
        <taxon>metagenomes</taxon>
        <taxon>ecological metagenomes</taxon>
    </lineage>
</organism>